<dbReference type="InterPro" id="IPR050266">
    <property type="entry name" value="AB_hydrolase_sf"/>
</dbReference>
<dbReference type="Proteomes" id="UP001427805">
    <property type="component" value="Unassembled WGS sequence"/>
</dbReference>
<dbReference type="PANTHER" id="PTHR43798">
    <property type="entry name" value="MONOACYLGLYCEROL LIPASE"/>
    <property type="match status" value="1"/>
</dbReference>
<dbReference type="EMBL" id="JBDIZK010000008">
    <property type="protein sequence ID" value="MEN3748340.1"/>
    <property type="molecule type" value="Genomic_DNA"/>
</dbReference>
<accession>A0ABV0B9T7</accession>
<dbReference type="RefSeq" id="WP_346247362.1">
    <property type="nucleotide sequence ID" value="NZ_JBDIZK010000008.1"/>
</dbReference>
<dbReference type="InterPro" id="IPR029058">
    <property type="entry name" value="AB_hydrolase_fold"/>
</dbReference>
<reference evidence="4 5" key="1">
    <citation type="submission" date="2024-05" db="EMBL/GenBank/DDBJ databases">
        <title>Sphingomonas sp. HF-S3 16S ribosomal RNA gene Genome sequencing and assembly.</title>
        <authorList>
            <person name="Lee H."/>
        </authorList>
    </citation>
    <scope>NUCLEOTIDE SEQUENCE [LARGE SCALE GENOMIC DNA]</scope>
    <source>
        <strain evidence="4 5">HF-S3</strain>
    </source>
</reference>
<protein>
    <submittedName>
        <fullName evidence="4">Alpha/beta hydrolase</fullName>
    </submittedName>
</protein>
<keyword evidence="1 4" id="KW-0378">Hydrolase</keyword>
<name>A0ABV0B9T7_9SPHN</name>
<evidence type="ECO:0000313" key="4">
    <source>
        <dbReference type="EMBL" id="MEN3748340.1"/>
    </source>
</evidence>
<keyword evidence="2" id="KW-0732">Signal</keyword>
<feature type="signal peptide" evidence="2">
    <location>
        <begin position="1"/>
        <end position="26"/>
    </location>
</feature>
<evidence type="ECO:0000259" key="3">
    <source>
        <dbReference type="Pfam" id="PF00561"/>
    </source>
</evidence>
<evidence type="ECO:0000313" key="5">
    <source>
        <dbReference type="Proteomes" id="UP001427805"/>
    </source>
</evidence>
<evidence type="ECO:0000256" key="1">
    <source>
        <dbReference type="ARBA" id="ARBA00022801"/>
    </source>
</evidence>
<gene>
    <name evidence="4" type="ORF">TPR58_14285</name>
</gene>
<dbReference type="PRINTS" id="PR00111">
    <property type="entry name" value="ABHYDROLASE"/>
</dbReference>
<feature type="chain" id="PRO_5046670507" evidence="2">
    <location>
        <begin position="27"/>
        <end position="303"/>
    </location>
</feature>
<proteinExistence type="predicted"/>
<dbReference type="InterPro" id="IPR000073">
    <property type="entry name" value="AB_hydrolase_1"/>
</dbReference>
<dbReference type="SUPFAM" id="SSF53474">
    <property type="entry name" value="alpha/beta-Hydrolases"/>
    <property type="match status" value="1"/>
</dbReference>
<keyword evidence="5" id="KW-1185">Reference proteome</keyword>
<organism evidence="4 5">
    <name type="scientific">Sphingomonas rustica</name>
    <dbReference type="NCBI Taxonomy" id="3103142"/>
    <lineage>
        <taxon>Bacteria</taxon>
        <taxon>Pseudomonadati</taxon>
        <taxon>Pseudomonadota</taxon>
        <taxon>Alphaproteobacteria</taxon>
        <taxon>Sphingomonadales</taxon>
        <taxon>Sphingomonadaceae</taxon>
        <taxon>Sphingomonas</taxon>
    </lineage>
</organism>
<evidence type="ECO:0000256" key="2">
    <source>
        <dbReference type="SAM" id="SignalP"/>
    </source>
</evidence>
<dbReference type="Gene3D" id="3.40.50.1820">
    <property type="entry name" value="alpha/beta hydrolase"/>
    <property type="match status" value="1"/>
</dbReference>
<dbReference type="PANTHER" id="PTHR43798:SF31">
    <property type="entry name" value="AB HYDROLASE SUPERFAMILY PROTEIN YCLE"/>
    <property type="match status" value="1"/>
</dbReference>
<sequence>MTPRFSKRLAATLALSLAASLAPVHAAAGPAAARVQAAPATLQMGHVSIKAIGNGPPVILIPGLSSPRAVWDGVAPDLAKTHRVYLVQVNGFGGDDPRSNLEPGILDGVVAELHAYIREYKLQGAAVVGHSMGGLVGMMLAERHPDDIGRLLVVDALPFIGTIFGADSVDAIEARAGQMRDGIAATHGKPAAAVTKDPGGNMSITPEGRMKVALWGTQADPRVVAQAMYEDLTTDLRPRLKAIAPPRFTVFYAAGMGEARAKPFWEGAYAGSRASLVAFPRSYHFIMLDEPDAFRTALNDFLK</sequence>
<comment type="caution">
    <text evidence="4">The sequence shown here is derived from an EMBL/GenBank/DDBJ whole genome shotgun (WGS) entry which is preliminary data.</text>
</comment>
<dbReference type="GO" id="GO:0016787">
    <property type="term" value="F:hydrolase activity"/>
    <property type="evidence" value="ECO:0007669"/>
    <property type="project" value="UniProtKB-KW"/>
</dbReference>
<dbReference type="Pfam" id="PF00561">
    <property type="entry name" value="Abhydrolase_1"/>
    <property type="match status" value="1"/>
</dbReference>
<feature type="domain" description="AB hydrolase-1" evidence="3">
    <location>
        <begin position="56"/>
        <end position="160"/>
    </location>
</feature>